<feature type="transmembrane region" description="Helical" evidence="7">
    <location>
        <begin position="253"/>
        <end position="272"/>
    </location>
</feature>
<keyword evidence="3" id="KW-1003">Cell membrane</keyword>
<feature type="transmembrane region" description="Helical" evidence="7">
    <location>
        <begin position="83"/>
        <end position="101"/>
    </location>
</feature>
<feature type="transmembrane region" description="Helical" evidence="7">
    <location>
        <begin position="288"/>
        <end position="306"/>
    </location>
</feature>
<dbReference type="Pfam" id="PF01757">
    <property type="entry name" value="Acyl_transf_3"/>
    <property type="match status" value="1"/>
</dbReference>
<dbReference type="RefSeq" id="WP_044625024.1">
    <property type="nucleotide sequence ID" value="NZ_JTDV01000001.1"/>
</dbReference>
<comment type="similarity">
    <text evidence="2">Belongs to the acyltransferase 3 family.</text>
</comment>
<organism evidence="9 10">
    <name type="scientific">Neotamlana nanhaiensis</name>
    <dbReference type="NCBI Taxonomy" id="1382798"/>
    <lineage>
        <taxon>Bacteria</taxon>
        <taxon>Pseudomonadati</taxon>
        <taxon>Bacteroidota</taxon>
        <taxon>Flavobacteriia</taxon>
        <taxon>Flavobacteriales</taxon>
        <taxon>Flavobacteriaceae</taxon>
        <taxon>Neotamlana</taxon>
    </lineage>
</organism>
<evidence type="ECO:0000313" key="9">
    <source>
        <dbReference type="EMBL" id="KJD34638.1"/>
    </source>
</evidence>
<evidence type="ECO:0000256" key="3">
    <source>
        <dbReference type="ARBA" id="ARBA00022475"/>
    </source>
</evidence>
<dbReference type="AlphaFoldDB" id="A0A0D7W7G6"/>
<keyword evidence="6 7" id="KW-0472">Membrane</keyword>
<protein>
    <recommendedName>
        <fullName evidence="8">Acyltransferase 3 domain-containing protein</fullName>
    </recommendedName>
</protein>
<evidence type="ECO:0000259" key="8">
    <source>
        <dbReference type="Pfam" id="PF01757"/>
    </source>
</evidence>
<dbReference type="PANTHER" id="PTHR40074:SF2">
    <property type="entry name" value="O-ACETYLTRANSFERASE WECH"/>
    <property type="match status" value="1"/>
</dbReference>
<keyword evidence="10" id="KW-1185">Reference proteome</keyword>
<dbReference type="Proteomes" id="UP000032361">
    <property type="component" value="Unassembled WGS sequence"/>
</dbReference>
<feature type="transmembrane region" description="Helical" evidence="7">
    <location>
        <begin position="212"/>
        <end position="233"/>
    </location>
</feature>
<dbReference type="GO" id="GO:0009246">
    <property type="term" value="P:enterobacterial common antigen biosynthetic process"/>
    <property type="evidence" value="ECO:0007669"/>
    <property type="project" value="TreeGrafter"/>
</dbReference>
<evidence type="ECO:0000256" key="1">
    <source>
        <dbReference type="ARBA" id="ARBA00004651"/>
    </source>
</evidence>
<sequence length="386" mass="45493">MRSKEQIKILDSAKGLSIVLMTLVHYPFIQKKNVYAMVSFLLDDVLMIFILPIFIFISGYFLNEGLTFKGYLFSKLDSLIKPILGFSICLTILKIILYMITSSELTLQGIMRYINAIPAAFVFGDLGYINYALWFVVALFWGGLSLKGVLELSKNKKLLNYFFLCLILLVLMFLTFTESKFYYFAYTPIFFTYLIIGYGFKKISTRYFNGVSVFYNKSWVIFFVLFIISWFVLRKFNLKTNLNLFGFNFNYHYFLLLSVLGIFAILFLCLYFEKIPVFNKILIECSKASFFILGYHVFVLDVFKYIFDLKEYSPIIHLFLFATNIFLCYCIYRITIKTPYLRILFVPLRGIKFNYGEIRLLSFKPIYSLIPNELFDIVKLERNNDR</sequence>
<feature type="domain" description="Acyltransferase 3" evidence="8">
    <location>
        <begin position="9"/>
        <end position="333"/>
    </location>
</feature>
<gene>
    <name evidence="9" type="ORF">PK35_02365</name>
</gene>
<feature type="transmembrane region" description="Helical" evidence="7">
    <location>
        <begin position="12"/>
        <end position="29"/>
    </location>
</feature>
<reference evidence="9 10" key="1">
    <citation type="journal article" date="2015" name="Antonie Van Leeuwenhoek">
        <title>Tamlana nanhaiensis sp. nov., isolated from surface seawater collected from the South China Sea.</title>
        <authorList>
            <person name="Liu X."/>
            <person name="Lai Q."/>
            <person name="Du Y."/>
            <person name="Li G."/>
            <person name="Sun F."/>
            <person name="Shao Z."/>
        </authorList>
    </citation>
    <scope>NUCLEOTIDE SEQUENCE [LARGE SCALE GENOMIC DNA]</scope>
    <source>
        <strain evidence="9 10">FHC16</strain>
    </source>
</reference>
<dbReference type="EMBL" id="JTDV01000001">
    <property type="protein sequence ID" value="KJD34638.1"/>
    <property type="molecule type" value="Genomic_DNA"/>
</dbReference>
<evidence type="ECO:0000256" key="5">
    <source>
        <dbReference type="ARBA" id="ARBA00022989"/>
    </source>
</evidence>
<dbReference type="GO" id="GO:0005886">
    <property type="term" value="C:plasma membrane"/>
    <property type="evidence" value="ECO:0007669"/>
    <property type="project" value="UniProtKB-SubCell"/>
</dbReference>
<keyword evidence="4 7" id="KW-0812">Transmembrane</keyword>
<evidence type="ECO:0000256" key="6">
    <source>
        <dbReference type="ARBA" id="ARBA00023136"/>
    </source>
</evidence>
<comment type="caution">
    <text evidence="9">The sequence shown here is derived from an EMBL/GenBank/DDBJ whole genome shotgun (WGS) entry which is preliminary data.</text>
</comment>
<dbReference type="GO" id="GO:0016413">
    <property type="term" value="F:O-acetyltransferase activity"/>
    <property type="evidence" value="ECO:0007669"/>
    <property type="project" value="TreeGrafter"/>
</dbReference>
<proteinExistence type="inferred from homology"/>
<name>A0A0D7W7G6_9FLAO</name>
<accession>A0A0D7W7G6</accession>
<dbReference type="PATRIC" id="fig|1382798.3.peg.478"/>
<keyword evidence="5 7" id="KW-1133">Transmembrane helix</keyword>
<feature type="transmembrane region" description="Helical" evidence="7">
    <location>
        <begin position="35"/>
        <end position="62"/>
    </location>
</feature>
<evidence type="ECO:0000256" key="4">
    <source>
        <dbReference type="ARBA" id="ARBA00022692"/>
    </source>
</evidence>
<dbReference type="OrthoDB" id="9816048at2"/>
<evidence type="ECO:0000313" key="10">
    <source>
        <dbReference type="Proteomes" id="UP000032361"/>
    </source>
</evidence>
<feature type="transmembrane region" description="Helical" evidence="7">
    <location>
        <begin position="158"/>
        <end position="176"/>
    </location>
</feature>
<evidence type="ECO:0000256" key="7">
    <source>
        <dbReference type="SAM" id="Phobius"/>
    </source>
</evidence>
<dbReference type="InterPro" id="IPR002656">
    <property type="entry name" value="Acyl_transf_3_dom"/>
</dbReference>
<dbReference type="PANTHER" id="PTHR40074">
    <property type="entry name" value="O-ACETYLTRANSFERASE WECH"/>
    <property type="match status" value="1"/>
</dbReference>
<feature type="transmembrane region" description="Helical" evidence="7">
    <location>
        <begin position="182"/>
        <end position="200"/>
    </location>
</feature>
<feature type="transmembrane region" description="Helical" evidence="7">
    <location>
        <begin position="312"/>
        <end position="332"/>
    </location>
</feature>
<evidence type="ECO:0000256" key="2">
    <source>
        <dbReference type="ARBA" id="ARBA00007400"/>
    </source>
</evidence>
<dbReference type="STRING" id="1382798.PK35_02365"/>
<comment type="subcellular location">
    <subcellularLocation>
        <location evidence="1">Cell membrane</location>
        <topology evidence="1">Multi-pass membrane protein</topology>
    </subcellularLocation>
</comment>